<evidence type="ECO:0000313" key="1">
    <source>
        <dbReference type="EMBL" id="GGD54801.1"/>
    </source>
</evidence>
<comment type="caution">
    <text evidence="1">The sequence shown here is derived from an EMBL/GenBank/DDBJ whole genome shotgun (WGS) entry which is preliminary data.</text>
</comment>
<dbReference type="Proteomes" id="UP000609064">
    <property type="component" value="Unassembled WGS sequence"/>
</dbReference>
<evidence type="ECO:0000313" key="2">
    <source>
        <dbReference type="Proteomes" id="UP000609064"/>
    </source>
</evidence>
<reference evidence="1" key="2">
    <citation type="submission" date="2020-09" db="EMBL/GenBank/DDBJ databases">
        <authorList>
            <person name="Sun Q."/>
            <person name="Zhou Y."/>
        </authorList>
    </citation>
    <scope>NUCLEOTIDE SEQUENCE</scope>
    <source>
        <strain evidence="1">CGMCC 1.15958</strain>
    </source>
</reference>
<sequence>MKKAPIIPQNLSVNAVIMGAFVQVDSSKAEGLLALQTPKRKVREYLDLIIGMMKFYKNGSFRSEF</sequence>
<organism evidence="1 2">
    <name type="scientific">Emticicia aquatilis</name>
    <dbReference type="NCBI Taxonomy" id="1537369"/>
    <lineage>
        <taxon>Bacteria</taxon>
        <taxon>Pseudomonadati</taxon>
        <taxon>Bacteroidota</taxon>
        <taxon>Cytophagia</taxon>
        <taxon>Cytophagales</taxon>
        <taxon>Leadbetterellaceae</taxon>
        <taxon>Emticicia</taxon>
    </lineage>
</organism>
<reference evidence="1" key="1">
    <citation type="journal article" date="2014" name="Int. J. Syst. Evol. Microbiol.">
        <title>Complete genome sequence of Corynebacterium casei LMG S-19264T (=DSM 44701T), isolated from a smear-ripened cheese.</title>
        <authorList>
            <consortium name="US DOE Joint Genome Institute (JGI-PGF)"/>
            <person name="Walter F."/>
            <person name="Albersmeier A."/>
            <person name="Kalinowski J."/>
            <person name="Ruckert C."/>
        </authorList>
    </citation>
    <scope>NUCLEOTIDE SEQUENCE</scope>
    <source>
        <strain evidence="1">CGMCC 1.15958</strain>
    </source>
</reference>
<keyword evidence="2" id="KW-1185">Reference proteome</keyword>
<dbReference type="EMBL" id="BMKK01000003">
    <property type="protein sequence ID" value="GGD54801.1"/>
    <property type="molecule type" value="Genomic_DNA"/>
</dbReference>
<name>A0A916YP89_9BACT</name>
<accession>A0A916YP89</accession>
<gene>
    <name evidence="1" type="ORF">GCM10011514_18710</name>
</gene>
<dbReference type="AlphaFoldDB" id="A0A916YP89"/>
<protein>
    <submittedName>
        <fullName evidence="1">Uncharacterized protein</fullName>
    </submittedName>
</protein>
<proteinExistence type="predicted"/>